<dbReference type="InterPro" id="IPR051534">
    <property type="entry name" value="CBASS_pafABC_assoc_protein"/>
</dbReference>
<sequence length="323" mass="35267">MAVVPAPDHLSRLLAMVPYLLDHQGVALSETAKHFGISEDDVVSDLELLFVCGTPGHMPDDLIEADWESGQVFLGNAEELAKPVRLSFDEALSLIVGLRTLADVAGLHDRESLDSALAKLTEATGDSSAAARSVRVDLDSAGAENVIADLRRALSTSRRVHIKYLVPQRDEVTERDVDPMRLLTSDGQWYLEGWCHRAEDVRLFRTDRISDIEVLNVAGTPPASARSRNLDKGIFAPSETDIEVTLELDPQSAWIAEYYPIQTSRDLPEGRLEVTLRTADTAWLGPLLLREGGSARVVNPPGINLDAAQVARAALTRYAQTLG</sequence>
<dbReference type="PANTHER" id="PTHR34580:SF1">
    <property type="entry name" value="PROTEIN PAFC"/>
    <property type="match status" value="1"/>
</dbReference>
<evidence type="ECO:0000259" key="2">
    <source>
        <dbReference type="Pfam" id="PF19187"/>
    </source>
</evidence>
<reference evidence="4 5" key="1">
    <citation type="submission" date="2023-05" db="EMBL/GenBank/DDBJ databases">
        <title>Lithophilousrod everest ZFBP1038 complete genpme.</title>
        <authorList>
            <person name="Tian M."/>
        </authorList>
    </citation>
    <scope>NUCLEOTIDE SEQUENCE [LARGE SCALE GENOMIC DNA]</scope>
    <source>
        <strain evidence="4 5">ZFBP1038</strain>
    </source>
</reference>
<protein>
    <submittedName>
        <fullName evidence="4">WYL domain-containing protein</fullName>
    </submittedName>
</protein>
<proteinExistence type="predicted"/>
<evidence type="ECO:0000259" key="1">
    <source>
        <dbReference type="Pfam" id="PF13280"/>
    </source>
</evidence>
<dbReference type="Pfam" id="PF13280">
    <property type="entry name" value="WYL"/>
    <property type="match status" value="1"/>
</dbReference>
<feature type="domain" description="PafC HTH" evidence="2">
    <location>
        <begin position="8"/>
        <end position="121"/>
    </location>
</feature>
<dbReference type="RefSeq" id="WP_349640447.1">
    <property type="nucleotide sequence ID" value="NZ_CP090958.1"/>
</dbReference>
<gene>
    <name evidence="4" type="ORF">LWF01_07665</name>
</gene>
<dbReference type="PANTHER" id="PTHR34580">
    <property type="match status" value="1"/>
</dbReference>
<organism evidence="4 5">
    <name type="scientific">Saxibacter everestensis</name>
    <dbReference type="NCBI Taxonomy" id="2909229"/>
    <lineage>
        <taxon>Bacteria</taxon>
        <taxon>Bacillati</taxon>
        <taxon>Actinomycetota</taxon>
        <taxon>Actinomycetes</taxon>
        <taxon>Micrococcales</taxon>
        <taxon>Brevibacteriaceae</taxon>
        <taxon>Saxibacter</taxon>
    </lineage>
</organism>
<dbReference type="Pfam" id="PF25583">
    <property type="entry name" value="WCX"/>
    <property type="match status" value="1"/>
</dbReference>
<accession>A0ABY8QX71</accession>
<dbReference type="EMBL" id="CP090958">
    <property type="protein sequence ID" value="WGW13624.1"/>
    <property type="molecule type" value="Genomic_DNA"/>
</dbReference>
<dbReference type="Pfam" id="PF19187">
    <property type="entry name" value="HTH_PafC"/>
    <property type="match status" value="1"/>
</dbReference>
<feature type="domain" description="WCX" evidence="3">
    <location>
        <begin position="241"/>
        <end position="315"/>
    </location>
</feature>
<feature type="domain" description="WYL" evidence="1">
    <location>
        <begin position="146"/>
        <end position="214"/>
    </location>
</feature>
<dbReference type="InterPro" id="IPR026881">
    <property type="entry name" value="WYL_dom"/>
</dbReference>
<keyword evidence="5" id="KW-1185">Reference proteome</keyword>
<dbReference type="PIRSF" id="PIRSF016838">
    <property type="entry name" value="PafC"/>
    <property type="match status" value="1"/>
</dbReference>
<evidence type="ECO:0000313" key="5">
    <source>
        <dbReference type="Proteomes" id="UP001209083"/>
    </source>
</evidence>
<dbReference type="PROSITE" id="PS52050">
    <property type="entry name" value="WYL"/>
    <property type="match status" value="1"/>
</dbReference>
<dbReference type="Proteomes" id="UP001209083">
    <property type="component" value="Chromosome"/>
</dbReference>
<name>A0ABY8QX71_9MICO</name>
<evidence type="ECO:0000259" key="3">
    <source>
        <dbReference type="Pfam" id="PF25583"/>
    </source>
</evidence>
<dbReference type="InterPro" id="IPR057727">
    <property type="entry name" value="WCX_dom"/>
</dbReference>
<dbReference type="InterPro" id="IPR043839">
    <property type="entry name" value="PafC_HTH"/>
</dbReference>
<dbReference type="InterPro" id="IPR028349">
    <property type="entry name" value="PafC-like"/>
</dbReference>
<evidence type="ECO:0000313" key="4">
    <source>
        <dbReference type="EMBL" id="WGW13624.1"/>
    </source>
</evidence>